<evidence type="ECO:0000313" key="3">
    <source>
        <dbReference type="Proteomes" id="UP000306223"/>
    </source>
</evidence>
<proteinExistence type="predicted"/>
<dbReference type="AlphaFoldDB" id="A0A4U0QHQ2"/>
<feature type="chain" id="PRO_5020911351" description="Peptidoglycan-binding protein" evidence="1">
    <location>
        <begin position="22"/>
        <end position="124"/>
    </location>
</feature>
<keyword evidence="3" id="KW-1185">Reference proteome</keyword>
<name>A0A4U0QHQ2_9RHOB</name>
<keyword evidence="1" id="KW-0732">Signal</keyword>
<reference evidence="2 3" key="1">
    <citation type="submission" date="2019-04" db="EMBL/GenBank/DDBJ databases">
        <authorList>
            <person name="Li J."/>
        </authorList>
    </citation>
    <scope>NUCLEOTIDE SEQUENCE [LARGE SCALE GENOMIC DNA]</scope>
    <source>
        <strain evidence="2 3">CCTCC AB2016182</strain>
    </source>
</reference>
<comment type="caution">
    <text evidence="2">The sequence shown here is derived from an EMBL/GenBank/DDBJ whole genome shotgun (WGS) entry which is preliminary data.</text>
</comment>
<evidence type="ECO:0000256" key="1">
    <source>
        <dbReference type="SAM" id="SignalP"/>
    </source>
</evidence>
<sequence>MTIKRILAASTLALIALPASADVRWNEAAARSGFESLPDAQRSSAQGVMKQAGLYASGLDGKWGPATARGAIATAEFLEDNSYDRLDFDLHTPEAARRLFQFLLTNEGPAYLWGEGGECDGPGC</sequence>
<protein>
    <recommendedName>
        <fullName evidence="4">Peptidoglycan-binding protein</fullName>
    </recommendedName>
</protein>
<dbReference type="OrthoDB" id="7872377at2"/>
<organism evidence="2 3">
    <name type="scientific">Paracoccus hibiscisoli</name>
    <dbReference type="NCBI Taxonomy" id="2023261"/>
    <lineage>
        <taxon>Bacteria</taxon>
        <taxon>Pseudomonadati</taxon>
        <taxon>Pseudomonadota</taxon>
        <taxon>Alphaproteobacteria</taxon>
        <taxon>Rhodobacterales</taxon>
        <taxon>Paracoccaceae</taxon>
        <taxon>Paracoccus</taxon>
    </lineage>
</organism>
<gene>
    <name evidence="2" type="ORF">FA740_16410</name>
</gene>
<dbReference type="EMBL" id="SUNH01000029">
    <property type="protein sequence ID" value="TJZ81076.1"/>
    <property type="molecule type" value="Genomic_DNA"/>
</dbReference>
<evidence type="ECO:0008006" key="4">
    <source>
        <dbReference type="Google" id="ProtNLM"/>
    </source>
</evidence>
<dbReference type="Proteomes" id="UP000306223">
    <property type="component" value="Unassembled WGS sequence"/>
</dbReference>
<feature type="signal peptide" evidence="1">
    <location>
        <begin position="1"/>
        <end position="21"/>
    </location>
</feature>
<dbReference type="RefSeq" id="WP_136857893.1">
    <property type="nucleotide sequence ID" value="NZ_SUNH01000029.1"/>
</dbReference>
<evidence type="ECO:0000313" key="2">
    <source>
        <dbReference type="EMBL" id="TJZ81076.1"/>
    </source>
</evidence>
<accession>A0A4U0QHQ2</accession>